<dbReference type="RefSeq" id="XP_045285679.1">
    <property type="nucleotide sequence ID" value="XM_045433366.1"/>
</dbReference>
<evidence type="ECO:0000313" key="2">
    <source>
        <dbReference type="EMBL" id="EEH05198.1"/>
    </source>
</evidence>
<organism evidence="2 3">
    <name type="scientific">Ajellomyces capsulatus (strain G186AR / H82 / ATCC MYA-2454 / RMSCC 2432)</name>
    <name type="common">Darling's disease fungus</name>
    <name type="synonym">Histoplasma capsulatum</name>
    <dbReference type="NCBI Taxonomy" id="447093"/>
    <lineage>
        <taxon>Eukaryota</taxon>
        <taxon>Fungi</taxon>
        <taxon>Dikarya</taxon>
        <taxon>Ascomycota</taxon>
        <taxon>Pezizomycotina</taxon>
        <taxon>Eurotiomycetes</taxon>
        <taxon>Eurotiomycetidae</taxon>
        <taxon>Onygenales</taxon>
        <taxon>Ajellomycetaceae</taxon>
        <taxon>Histoplasma</taxon>
    </lineage>
</organism>
<dbReference type="GeneID" id="69039333"/>
<feature type="region of interest" description="Disordered" evidence="1">
    <location>
        <begin position="120"/>
        <end position="164"/>
    </location>
</feature>
<dbReference type="Proteomes" id="UP000001631">
    <property type="component" value="Unassembled WGS sequence"/>
</dbReference>
<evidence type="ECO:0000313" key="3">
    <source>
        <dbReference type="Proteomes" id="UP000001631"/>
    </source>
</evidence>
<gene>
    <name evidence="2" type="ORF">HCBG_06317</name>
</gene>
<dbReference type="InParanoid" id="C0NT37"/>
<protein>
    <submittedName>
        <fullName evidence="2">Uncharacterized protein</fullName>
    </submittedName>
</protein>
<name>C0NT37_AJECG</name>
<keyword evidence="3" id="KW-1185">Reference proteome</keyword>
<dbReference type="AlphaFoldDB" id="C0NT37"/>
<proteinExistence type="predicted"/>
<reference evidence="2" key="1">
    <citation type="submission" date="2009-02" db="EMBL/GenBank/DDBJ databases">
        <title>The Genome Sequence of Ajellomyces capsulatus strain G186AR.</title>
        <authorList>
            <consortium name="The Broad Institute Genome Sequencing Platform"/>
            <person name="Champion M."/>
            <person name="Cuomo C."/>
            <person name="Ma L.-J."/>
            <person name="Henn M.R."/>
            <person name="Sil A."/>
            <person name="Goldman B."/>
            <person name="Young S.K."/>
            <person name="Kodira C.D."/>
            <person name="Zeng Q."/>
            <person name="Koehrsen M."/>
            <person name="Alvarado L."/>
            <person name="Berlin A."/>
            <person name="Borenstein D."/>
            <person name="Chen Z."/>
            <person name="Engels R."/>
            <person name="Freedman E."/>
            <person name="Gellesch M."/>
            <person name="Goldberg J."/>
            <person name="Griggs A."/>
            <person name="Gujja S."/>
            <person name="Heiman D."/>
            <person name="Hepburn T."/>
            <person name="Howarth C."/>
            <person name="Jen D."/>
            <person name="Larson L."/>
            <person name="Lewis B."/>
            <person name="Mehta T."/>
            <person name="Park D."/>
            <person name="Pearson M."/>
            <person name="Roberts A."/>
            <person name="Saif S."/>
            <person name="Shea T."/>
            <person name="Shenoy N."/>
            <person name="Sisk P."/>
            <person name="Stolte C."/>
            <person name="Sykes S."/>
            <person name="Walk T."/>
            <person name="White J."/>
            <person name="Yandava C."/>
            <person name="Klein B."/>
            <person name="McEwen J.G."/>
            <person name="Puccia R."/>
            <person name="Goldman G.H."/>
            <person name="Felipe M.S."/>
            <person name="Nino-Vega G."/>
            <person name="San-Blas G."/>
            <person name="Taylor J."/>
            <person name="Mendoza L."/>
            <person name="Galagan J."/>
            <person name="Nusbaum C."/>
            <person name="Birren B."/>
        </authorList>
    </citation>
    <scope>NUCLEOTIDE SEQUENCE</scope>
    <source>
        <strain evidence="2">G186AR</strain>
    </source>
</reference>
<sequence>MPMTWGGVAGDGKTLKFNNKNRILRARDSGWASTDGFFRAILSDPLSHLSLPPPLIGPCAELELSLRQPPRLCLATVELPQVPRRDIRQDQLQEQVQGRCTTTLTRATLHPLVPGQDQCSPATPLASCASSPRSVSTLLSRQSSQANTPSIPPTASKRLLHEEH</sequence>
<dbReference type="HOGENOM" id="CLU_1618519_0_0_1"/>
<dbReference type="EMBL" id="GG663371">
    <property type="protein sequence ID" value="EEH05198.1"/>
    <property type="molecule type" value="Genomic_DNA"/>
</dbReference>
<accession>C0NT37</accession>
<feature type="compositionally biased region" description="Polar residues" evidence="1">
    <location>
        <begin position="128"/>
        <end position="149"/>
    </location>
</feature>
<evidence type="ECO:0000256" key="1">
    <source>
        <dbReference type="SAM" id="MobiDB-lite"/>
    </source>
</evidence>